<dbReference type="SMART" id="SM00212">
    <property type="entry name" value="UBCc"/>
    <property type="match status" value="1"/>
</dbReference>
<reference evidence="5 6" key="1">
    <citation type="journal article" date="2016" name="Sci. Rep.">
        <title>Peltaster fructicola genome reveals evolution from an invasive phytopathogen to an ectophytic parasite.</title>
        <authorList>
            <person name="Xu C."/>
            <person name="Chen H."/>
            <person name="Gleason M.L."/>
            <person name="Xu J.R."/>
            <person name="Liu H."/>
            <person name="Zhang R."/>
            <person name="Sun G."/>
        </authorList>
    </citation>
    <scope>NUCLEOTIDE SEQUENCE [LARGE SCALE GENOMIC DNA]</scope>
    <source>
        <strain evidence="5 6">LNHT1506</strain>
    </source>
</reference>
<dbReference type="PROSITE" id="PS50127">
    <property type="entry name" value="UBC_2"/>
    <property type="match status" value="1"/>
</dbReference>
<organism evidence="5 6">
    <name type="scientific">Peltaster fructicola</name>
    <dbReference type="NCBI Taxonomy" id="286661"/>
    <lineage>
        <taxon>Eukaryota</taxon>
        <taxon>Fungi</taxon>
        <taxon>Dikarya</taxon>
        <taxon>Ascomycota</taxon>
        <taxon>Pezizomycotina</taxon>
        <taxon>Dothideomycetes</taxon>
        <taxon>Dothideomycetes incertae sedis</taxon>
        <taxon>Peltaster</taxon>
    </lineage>
</organism>
<dbReference type="Pfam" id="PF23046">
    <property type="entry name" value="tSH3-B_UBE2O"/>
    <property type="match status" value="1"/>
</dbReference>
<dbReference type="AlphaFoldDB" id="A0A6H0XRP0"/>
<keyword evidence="2" id="KW-0833">Ubl conjugation pathway</keyword>
<evidence type="ECO:0000313" key="6">
    <source>
        <dbReference type="Proteomes" id="UP000503462"/>
    </source>
</evidence>
<feature type="domain" description="UBC core" evidence="4">
    <location>
        <begin position="748"/>
        <end position="918"/>
    </location>
</feature>
<evidence type="ECO:0000256" key="2">
    <source>
        <dbReference type="ARBA" id="ARBA00022786"/>
    </source>
</evidence>
<feature type="region of interest" description="Disordered" evidence="3">
    <location>
        <begin position="667"/>
        <end position="745"/>
    </location>
</feature>
<dbReference type="SUPFAM" id="SSF54495">
    <property type="entry name" value="UBC-like"/>
    <property type="match status" value="1"/>
</dbReference>
<dbReference type="Gene3D" id="3.10.110.10">
    <property type="entry name" value="Ubiquitin Conjugating Enzyme"/>
    <property type="match status" value="1"/>
</dbReference>
<dbReference type="PANTHER" id="PTHR46116">
    <property type="entry name" value="(E3-INDEPENDENT) E2 UBIQUITIN-CONJUGATING ENZYME"/>
    <property type="match status" value="1"/>
</dbReference>
<keyword evidence="1" id="KW-0808">Transferase</keyword>
<dbReference type="PANTHER" id="PTHR46116:SF15">
    <property type="entry name" value="(E3-INDEPENDENT) E2 UBIQUITIN-CONJUGATING ENZYME"/>
    <property type="match status" value="1"/>
</dbReference>
<dbReference type="Pfam" id="PF00179">
    <property type="entry name" value="UQ_con"/>
    <property type="match status" value="1"/>
</dbReference>
<dbReference type="EMBL" id="CP051140">
    <property type="protein sequence ID" value="QIW97307.1"/>
    <property type="molecule type" value="Genomic_DNA"/>
</dbReference>
<accession>A0A6H0XRP0</accession>
<name>A0A6H0XRP0_9PEZI</name>
<gene>
    <name evidence="5" type="ORF">AMS68_002825</name>
</gene>
<sequence length="1003" mass="111573">MQTFDKVIELAIPDRRGEIRQLDGQPEVIPLRPDIRIKRHASVSVDQYRQYKRTSEPPAGVILVTWPEGPQLIARVKVEVVSRYFTLGEVVARPHHMMTGVVLNTLPTCRLAGLVEATQSDSQTLLRSRTREERKTAQYLPDNSQLITDVPASELERVEDLNVGQIVVYQGWVGTVSETKTAVTLRLTNNSVVEVQNLEFYNDGDEFPSTAFSVGDSVVTTKGVLRTGKWIYGAYSPNVTPEAGVVQVRTTVAMVDWVRMGVAGSTNAPSTVLERVELESADFVAYKPSKLPPSCASPGKLSSVSYPCGEFDELATVRFIDQEIALTKYGNDTNGLVKHHRADHLGYDMNVLTVADSSLKVNVRWQDGTMSQHDSTELMLHEPLDDTESGWPGEIAYSVEVEDLPGEDGVVTPKKVGVVQSIDTVQRIAKIRWCPDARVHLIDILSEGDIEATREVFRYAIGLAAEESEDVSLYDIEIPGSLNVCRGDTVVIQDPQSCGLQDITGINWLGTIVEDRLDGALTIRLAAAEPVQDVVLLREQVSVAIAYDNRSARLQGVDDLDGESYDDEPMDVDDDSDEYDWYDEEPEPTYEDEDGNAMNIDDVEDDDWESIEENDEVPNEQLNEPRATLHGVHKVDQHDNLNKEQTDVHIAKPHDEYVEYQRDLQARDQHNTRTTYHYKHQKQDDRQTADAKDSPMTGNSSKLVTEVKSEEQSAGPETQGAPPSYLLHDSAVPDDHHFSTCPASTISPRMRQIQKEHGIFQKPGAIPDGVYVRSWESRPDLWRVLFIGPEDTPYADAPFIVDFYLPTDYPQSPPQAFFHSWNGESSLAGVGKVNPNLYEDGKICLSLLGTWEGHRHENWTPKKSTLLQVVVSLLGLVLVREPYFNEAGYEDQVGTEEAKRPSILYTERVVLRSLNFAISATAALQAGRTLAGMQALEDVLHWLYLNVVHGAGLLAKLHRRVQTVLGESAAAGVAFDGLNSMSQGACISLRRVLARLDQLISNL</sequence>
<evidence type="ECO:0000256" key="3">
    <source>
        <dbReference type="SAM" id="MobiDB-lite"/>
    </source>
</evidence>
<dbReference type="InterPro" id="IPR057735">
    <property type="entry name" value="UBE2O-like_tSH3-B"/>
</dbReference>
<protein>
    <recommendedName>
        <fullName evidence="4">UBC core domain-containing protein</fullName>
    </recommendedName>
</protein>
<keyword evidence="6" id="KW-1185">Reference proteome</keyword>
<proteinExistence type="predicted"/>
<dbReference type="Proteomes" id="UP000503462">
    <property type="component" value="Chromosome 2"/>
</dbReference>
<feature type="compositionally biased region" description="Acidic residues" evidence="3">
    <location>
        <begin position="558"/>
        <end position="601"/>
    </location>
</feature>
<dbReference type="GO" id="GO:0061631">
    <property type="term" value="F:ubiquitin conjugating enzyme activity"/>
    <property type="evidence" value="ECO:0007669"/>
    <property type="project" value="TreeGrafter"/>
</dbReference>
<feature type="compositionally biased region" description="Basic and acidic residues" evidence="3">
    <location>
        <begin position="681"/>
        <end position="693"/>
    </location>
</feature>
<evidence type="ECO:0000259" key="4">
    <source>
        <dbReference type="PROSITE" id="PS50127"/>
    </source>
</evidence>
<dbReference type="OrthoDB" id="47801at2759"/>
<evidence type="ECO:0000256" key="1">
    <source>
        <dbReference type="ARBA" id="ARBA00022679"/>
    </source>
</evidence>
<dbReference type="InterPro" id="IPR016135">
    <property type="entry name" value="UBQ-conjugating_enzyme/RWD"/>
</dbReference>
<dbReference type="InterPro" id="IPR000608">
    <property type="entry name" value="UBC"/>
</dbReference>
<feature type="region of interest" description="Disordered" evidence="3">
    <location>
        <begin position="557"/>
        <end position="601"/>
    </location>
</feature>
<evidence type="ECO:0000313" key="5">
    <source>
        <dbReference type="EMBL" id="QIW97307.1"/>
    </source>
</evidence>